<comment type="subcellular location">
    <subcellularLocation>
        <location evidence="1">Periplasm</location>
    </subcellularLocation>
</comment>
<dbReference type="GO" id="GO:0015833">
    <property type="term" value="P:peptide transport"/>
    <property type="evidence" value="ECO:0007669"/>
    <property type="project" value="TreeGrafter"/>
</dbReference>
<feature type="signal peptide" evidence="5">
    <location>
        <begin position="1"/>
        <end position="19"/>
    </location>
</feature>
<evidence type="ECO:0000313" key="8">
    <source>
        <dbReference type="Proteomes" id="UP000641137"/>
    </source>
</evidence>
<dbReference type="PANTHER" id="PTHR30290">
    <property type="entry name" value="PERIPLASMIC BINDING COMPONENT OF ABC TRANSPORTER"/>
    <property type="match status" value="1"/>
</dbReference>
<comment type="caution">
    <text evidence="7">The sequence shown here is derived from an EMBL/GenBank/DDBJ whole genome shotgun (WGS) entry which is preliminary data.</text>
</comment>
<keyword evidence="4 5" id="KW-0732">Signal</keyword>
<dbReference type="GO" id="GO:1904680">
    <property type="term" value="F:peptide transmembrane transporter activity"/>
    <property type="evidence" value="ECO:0007669"/>
    <property type="project" value="TreeGrafter"/>
</dbReference>
<evidence type="ECO:0000256" key="1">
    <source>
        <dbReference type="ARBA" id="ARBA00004418"/>
    </source>
</evidence>
<name>A0A8J3DUN9_9HYPH</name>
<dbReference type="PANTHER" id="PTHR30290:SF9">
    <property type="entry name" value="OLIGOPEPTIDE-BINDING PROTEIN APPA"/>
    <property type="match status" value="1"/>
</dbReference>
<comment type="similarity">
    <text evidence="2">Belongs to the bacterial solute-binding protein 5 family.</text>
</comment>
<protein>
    <submittedName>
        <fullName evidence="7">ABC transporter substrate-binding protein</fullName>
    </submittedName>
</protein>
<keyword evidence="8" id="KW-1185">Reference proteome</keyword>
<evidence type="ECO:0000256" key="4">
    <source>
        <dbReference type="ARBA" id="ARBA00022729"/>
    </source>
</evidence>
<dbReference type="Proteomes" id="UP000641137">
    <property type="component" value="Unassembled WGS sequence"/>
</dbReference>
<keyword evidence="3" id="KW-0813">Transport</keyword>
<evidence type="ECO:0000256" key="5">
    <source>
        <dbReference type="SAM" id="SignalP"/>
    </source>
</evidence>
<proteinExistence type="inferred from homology"/>
<dbReference type="Pfam" id="PF00496">
    <property type="entry name" value="SBP_bac_5"/>
    <property type="match status" value="1"/>
</dbReference>
<dbReference type="EMBL" id="BMZO01000011">
    <property type="protein sequence ID" value="GHC78919.1"/>
    <property type="molecule type" value="Genomic_DNA"/>
</dbReference>
<dbReference type="Gene3D" id="3.40.190.10">
    <property type="entry name" value="Periplasmic binding protein-like II"/>
    <property type="match status" value="1"/>
</dbReference>
<feature type="chain" id="PRO_5035253625" evidence="5">
    <location>
        <begin position="20"/>
        <end position="519"/>
    </location>
</feature>
<dbReference type="Gene3D" id="3.10.105.10">
    <property type="entry name" value="Dipeptide-binding Protein, Domain 3"/>
    <property type="match status" value="1"/>
</dbReference>
<dbReference type="InterPro" id="IPR030678">
    <property type="entry name" value="Peptide/Ni-bd"/>
</dbReference>
<feature type="domain" description="Solute-binding protein family 5" evidence="6">
    <location>
        <begin position="62"/>
        <end position="431"/>
    </location>
</feature>
<dbReference type="RefSeq" id="WP_189492250.1">
    <property type="nucleotide sequence ID" value="NZ_BMZO01000011.1"/>
</dbReference>
<organism evidence="7 8">
    <name type="scientific">Limoniibacter endophyticus</name>
    <dbReference type="NCBI Taxonomy" id="1565040"/>
    <lineage>
        <taxon>Bacteria</taxon>
        <taxon>Pseudomonadati</taxon>
        <taxon>Pseudomonadota</taxon>
        <taxon>Alphaproteobacteria</taxon>
        <taxon>Hyphomicrobiales</taxon>
        <taxon>Bartonellaceae</taxon>
        <taxon>Limoniibacter</taxon>
    </lineage>
</organism>
<dbReference type="GO" id="GO:0030288">
    <property type="term" value="C:outer membrane-bounded periplasmic space"/>
    <property type="evidence" value="ECO:0007669"/>
    <property type="project" value="UniProtKB-ARBA"/>
</dbReference>
<dbReference type="GO" id="GO:0043190">
    <property type="term" value="C:ATP-binding cassette (ABC) transporter complex"/>
    <property type="evidence" value="ECO:0007669"/>
    <property type="project" value="InterPro"/>
</dbReference>
<dbReference type="AlphaFoldDB" id="A0A8J3DUN9"/>
<evidence type="ECO:0000256" key="2">
    <source>
        <dbReference type="ARBA" id="ARBA00005695"/>
    </source>
</evidence>
<dbReference type="CDD" id="cd08498">
    <property type="entry name" value="PBP2_NikA_DppA_OppA_like_2"/>
    <property type="match status" value="1"/>
</dbReference>
<evidence type="ECO:0000259" key="6">
    <source>
        <dbReference type="Pfam" id="PF00496"/>
    </source>
</evidence>
<evidence type="ECO:0000313" key="7">
    <source>
        <dbReference type="EMBL" id="GHC78919.1"/>
    </source>
</evidence>
<dbReference type="InterPro" id="IPR000914">
    <property type="entry name" value="SBP_5_dom"/>
</dbReference>
<dbReference type="InterPro" id="IPR039424">
    <property type="entry name" value="SBP_5"/>
</dbReference>
<dbReference type="SUPFAM" id="SSF53850">
    <property type="entry name" value="Periplasmic binding protein-like II"/>
    <property type="match status" value="1"/>
</dbReference>
<dbReference type="PIRSF" id="PIRSF002741">
    <property type="entry name" value="MppA"/>
    <property type="match status" value="1"/>
</dbReference>
<reference evidence="7" key="2">
    <citation type="submission" date="2020-09" db="EMBL/GenBank/DDBJ databases">
        <authorList>
            <person name="Sun Q."/>
            <person name="Kim S."/>
        </authorList>
    </citation>
    <scope>NUCLEOTIDE SEQUENCE</scope>
    <source>
        <strain evidence="7">KCTC 42097</strain>
    </source>
</reference>
<accession>A0A8J3DUN9</accession>
<reference evidence="7" key="1">
    <citation type="journal article" date="2014" name="Int. J. Syst. Evol. Microbiol.">
        <title>Complete genome sequence of Corynebacterium casei LMG S-19264T (=DSM 44701T), isolated from a smear-ripened cheese.</title>
        <authorList>
            <consortium name="US DOE Joint Genome Institute (JGI-PGF)"/>
            <person name="Walter F."/>
            <person name="Albersmeier A."/>
            <person name="Kalinowski J."/>
            <person name="Ruckert C."/>
        </authorList>
    </citation>
    <scope>NUCLEOTIDE SEQUENCE</scope>
    <source>
        <strain evidence="7">KCTC 42097</strain>
    </source>
</reference>
<gene>
    <name evidence="7" type="ORF">GCM10010136_31030</name>
</gene>
<evidence type="ECO:0000256" key="3">
    <source>
        <dbReference type="ARBA" id="ARBA00022448"/>
    </source>
</evidence>
<dbReference type="Gene3D" id="3.90.76.10">
    <property type="entry name" value="Dipeptide-binding Protein, Domain 1"/>
    <property type="match status" value="1"/>
</dbReference>
<sequence length="519" mass="55297">MLLMGAAVLALGLVGTAGAEQLRIGVSADVTSMDPHFYNATPNNEIAFHVFDTLTWVETSGEMVGRLATGWKAVTDTEWQITLRPDVKWHDGSAFTADDVVYSLKRLSTVEGAGGFASLLNTMTDVEKIDDLTVRITTSSPAPNIPRALALIAIVPAANEGKATPDYNSGTAMIGTGPYKFASYVPGTGVKLAANPDWWGGDLPWSEVEFTLVTNPAVRTTALLSGDFDVVQMPPATDLSRIDADPNYKIIKGPALRVAYVNPIRAIAADGEGITGPDGKVLDPSPLEDLRVREALSLAINREGLVDRIMLGTGAATSQMMPPGGYGFIPGLPELGYDPQKAKALLAEAGYPDGFSLSLTVASDRVPLNVDVAQAIVQMWSRIGVNATVNAVPTAVYSNVGAGQKIPVYLGSMGNSSGEVGATLVSLLQTYDKEKATGSYNWSRYSNAEFDKILSAAMTAMDTAEREELLRQATGVMLKDFGVIPLYHITNIWAAREGLTLDTRPDAMTIAWRVLPVSK</sequence>